<comment type="caution">
    <text evidence="1">The sequence shown here is derived from an EMBL/GenBank/DDBJ whole genome shotgun (WGS) entry which is preliminary data.</text>
</comment>
<name>A0A850BYM9_9ACTN</name>
<evidence type="ECO:0000313" key="1">
    <source>
        <dbReference type="EMBL" id="NUQ86934.1"/>
    </source>
</evidence>
<dbReference type="InterPro" id="IPR025680">
    <property type="entry name" value="DddI"/>
</dbReference>
<dbReference type="Proteomes" id="UP000574690">
    <property type="component" value="Unassembled WGS sequence"/>
</dbReference>
<organism evidence="1 2">
    <name type="scientific">Glycomyces artemisiae</name>
    <dbReference type="NCBI Taxonomy" id="1076443"/>
    <lineage>
        <taxon>Bacteria</taxon>
        <taxon>Bacillati</taxon>
        <taxon>Actinomycetota</taxon>
        <taxon>Actinomycetes</taxon>
        <taxon>Glycomycetales</taxon>
        <taxon>Glycomycetaceae</taxon>
        <taxon>Glycomyces</taxon>
    </lineage>
</organism>
<dbReference type="AlphaFoldDB" id="A0A850BYM9"/>
<gene>
    <name evidence="1" type="ORF">HOQ43_00495</name>
</gene>
<evidence type="ECO:0008006" key="3">
    <source>
        <dbReference type="Google" id="ProtNLM"/>
    </source>
</evidence>
<reference evidence="1 2" key="1">
    <citation type="submission" date="2020-05" db="EMBL/GenBank/DDBJ databases">
        <title>DNA-SIP metagenomic assembled genomes.</title>
        <authorList>
            <person name="Yu J."/>
        </authorList>
    </citation>
    <scope>NUCLEOTIDE SEQUENCE [LARGE SCALE GENOMIC DNA]</scope>
    <source>
        <strain evidence="1">Bin5.27</strain>
    </source>
</reference>
<proteinExistence type="predicted"/>
<sequence length="145" mass="16033">MPDPNPQVKVMFRPDHVDEPLRPRTAAELAAVVDSMIADDDFDHSYATVYFTTSRGDGILLGLGVFARKRLGAILYQGDAGEFYTRGEQPSGREVFYSDFGNARFFPPDAEIDAGLVKAALAALWELDGALPANVRWQQWTDTAH</sequence>
<dbReference type="EMBL" id="JABFXE010000019">
    <property type="protein sequence ID" value="NUQ86934.1"/>
    <property type="molecule type" value="Genomic_DNA"/>
</dbReference>
<protein>
    <recommendedName>
        <fullName evidence="3">Immunity protein Imm1</fullName>
    </recommendedName>
</protein>
<dbReference type="Pfam" id="PF14430">
    <property type="entry name" value="Imm1"/>
    <property type="match status" value="1"/>
</dbReference>
<evidence type="ECO:0000313" key="2">
    <source>
        <dbReference type="Proteomes" id="UP000574690"/>
    </source>
</evidence>
<accession>A0A850BYM9</accession>